<dbReference type="Pfam" id="PF13305">
    <property type="entry name" value="TetR_C_33"/>
    <property type="match status" value="1"/>
</dbReference>
<comment type="caution">
    <text evidence="1">The sequence shown here is derived from an EMBL/GenBank/DDBJ whole genome shotgun (WGS) entry which is preliminary data.</text>
</comment>
<dbReference type="RefSeq" id="WP_139628167.1">
    <property type="nucleotide sequence ID" value="NZ_VDLX02000001.1"/>
</dbReference>
<name>A0A5C4WWD1_9ACTN</name>
<sequence length="200" mass="22014">MSIAARRARERAQRHQLIISAARELAESEGWEAVTTRRLSERVEYSQPVLYSHFKGKDAIVRAVAIEGFAELAGELRAARTTPEPGDTAREVLRRVAMAYLGFARTRGALYEAMFVMPTAIPFASEETPEELRAAFGEFVLALEPVAGEHGSDTFAEVVWAALHGLATLAHDGRIPPERQQARVDLLVDHLARPTTPSTP</sequence>
<dbReference type="AlphaFoldDB" id="A0A5C4WWD1"/>
<dbReference type="GO" id="GO:0000976">
    <property type="term" value="F:transcription cis-regulatory region binding"/>
    <property type="evidence" value="ECO:0007669"/>
    <property type="project" value="TreeGrafter"/>
</dbReference>
<dbReference type="Gene3D" id="1.10.357.10">
    <property type="entry name" value="Tetracycline Repressor, domain 2"/>
    <property type="match status" value="1"/>
</dbReference>
<dbReference type="SUPFAM" id="SSF48498">
    <property type="entry name" value="Tetracyclin repressor-like, C-terminal domain"/>
    <property type="match status" value="1"/>
</dbReference>
<protein>
    <submittedName>
        <fullName evidence="1">TetR family transcriptional regulator</fullName>
    </submittedName>
</protein>
<dbReference type="EMBL" id="VDLX02000001">
    <property type="protein sequence ID" value="KAB8197483.1"/>
    <property type="molecule type" value="Genomic_DNA"/>
</dbReference>
<proteinExistence type="predicted"/>
<organism evidence="1 2">
    <name type="scientific">Nonomuraea phyllanthi</name>
    <dbReference type="NCBI Taxonomy" id="2219224"/>
    <lineage>
        <taxon>Bacteria</taxon>
        <taxon>Bacillati</taxon>
        <taxon>Actinomycetota</taxon>
        <taxon>Actinomycetes</taxon>
        <taxon>Streptosporangiales</taxon>
        <taxon>Streptosporangiaceae</taxon>
        <taxon>Nonomuraea</taxon>
    </lineage>
</organism>
<dbReference type="Pfam" id="PF00440">
    <property type="entry name" value="TetR_N"/>
    <property type="match status" value="1"/>
</dbReference>
<dbReference type="InterPro" id="IPR025996">
    <property type="entry name" value="MT1864/Rv1816-like_C"/>
</dbReference>
<keyword evidence="2" id="KW-1185">Reference proteome</keyword>
<dbReference type="Proteomes" id="UP000312512">
    <property type="component" value="Unassembled WGS sequence"/>
</dbReference>
<dbReference type="GO" id="GO:0003700">
    <property type="term" value="F:DNA-binding transcription factor activity"/>
    <property type="evidence" value="ECO:0007669"/>
    <property type="project" value="TreeGrafter"/>
</dbReference>
<accession>A0A5C4WWD1</accession>
<reference evidence="1 2" key="1">
    <citation type="submission" date="2019-10" db="EMBL/GenBank/DDBJ databases">
        <title>Nonomuraea sp. nov., isolated from Phyllanthus amarus.</title>
        <authorList>
            <person name="Klykleung N."/>
            <person name="Tanasupawat S."/>
        </authorList>
    </citation>
    <scope>NUCLEOTIDE SEQUENCE [LARGE SCALE GENOMIC DNA]</scope>
    <source>
        <strain evidence="1 2">PA1-10</strain>
    </source>
</reference>
<dbReference type="SUPFAM" id="SSF46689">
    <property type="entry name" value="Homeodomain-like"/>
    <property type="match status" value="1"/>
</dbReference>
<gene>
    <name evidence="1" type="ORF">FH608_002710</name>
</gene>
<evidence type="ECO:0000313" key="1">
    <source>
        <dbReference type="EMBL" id="KAB8197483.1"/>
    </source>
</evidence>
<evidence type="ECO:0000313" key="2">
    <source>
        <dbReference type="Proteomes" id="UP000312512"/>
    </source>
</evidence>
<dbReference type="PRINTS" id="PR00455">
    <property type="entry name" value="HTHTETR"/>
</dbReference>
<dbReference type="InterPro" id="IPR001647">
    <property type="entry name" value="HTH_TetR"/>
</dbReference>
<dbReference type="InterPro" id="IPR036271">
    <property type="entry name" value="Tet_transcr_reg_TetR-rel_C_sf"/>
</dbReference>
<dbReference type="PROSITE" id="PS50977">
    <property type="entry name" value="HTH_TETR_2"/>
    <property type="match status" value="1"/>
</dbReference>
<dbReference type="OrthoDB" id="4641396at2"/>
<dbReference type="InterPro" id="IPR050109">
    <property type="entry name" value="HTH-type_TetR-like_transc_reg"/>
</dbReference>
<dbReference type="PANTHER" id="PTHR30055:SF234">
    <property type="entry name" value="HTH-TYPE TRANSCRIPTIONAL REGULATOR BETI"/>
    <property type="match status" value="1"/>
</dbReference>
<dbReference type="InterPro" id="IPR009057">
    <property type="entry name" value="Homeodomain-like_sf"/>
</dbReference>
<dbReference type="PANTHER" id="PTHR30055">
    <property type="entry name" value="HTH-TYPE TRANSCRIPTIONAL REGULATOR RUTR"/>
    <property type="match status" value="1"/>
</dbReference>